<feature type="compositionally biased region" description="Basic and acidic residues" evidence="1">
    <location>
        <begin position="195"/>
        <end position="225"/>
    </location>
</feature>
<gene>
    <name evidence="2" type="ORF">L345_12775</name>
</gene>
<dbReference type="AlphaFoldDB" id="V8NHP8"/>
<feature type="compositionally biased region" description="Polar residues" evidence="1">
    <location>
        <begin position="342"/>
        <end position="353"/>
    </location>
</feature>
<feature type="compositionally biased region" description="Polar residues" evidence="1">
    <location>
        <begin position="175"/>
        <end position="185"/>
    </location>
</feature>
<dbReference type="EMBL" id="AZIM01003882">
    <property type="protein sequence ID" value="ETE61476.1"/>
    <property type="molecule type" value="Genomic_DNA"/>
</dbReference>
<feature type="compositionally biased region" description="Basic and acidic residues" evidence="1">
    <location>
        <begin position="233"/>
        <end position="256"/>
    </location>
</feature>
<feature type="region of interest" description="Disordered" evidence="1">
    <location>
        <begin position="457"/>
        <end position="476"/>
    </location>
</feature>
<organism evidence="2 3">
    <name type="scientific">Ophiophagus hannah</name>
    <name type="common">King cobra</name>
    <name type="synonym">Naja hannah</name>
    <dbReference type="NCBI Taxonomy" id="8665"/>
    <lineage>
        <taxon>Eukaryota</taxon>
        <taxon>Metazoa</taxon>
        <taxon>Chordata</taxon>
        <taxon>Craniata</taxon>
        <taxon>Vertebrata</taxon>
        <taxon>Euteleostomi</taxon>
        <taxon>Lepidosauria</taxon>
        <taxon>Squamata</taxon>
        <taxon>Bifurcata</taxon>
        <taxon>Unidentata</taxon>
        <taxon>Episquamata</taxon>
        <taxon>Toxicofera</taxon>
        <taxon>Serpentes</taxon>
        <taxon>Colubroidea</taxon>
        <taxon>Elapidae</taxon>
        <taxon>Elapinae</taxon>
        <taxon>Ophiophagus</taxon>
    </lineage>
</organism>
<feature type="compositionally biased region" description="Basic and acidic residues" evidence="1">
    <location>
        <begin position="267"/>
        <end position="315"/>
    </location>
</feature>
<evidence type="ECO:0008006" key="4">
    <source>
        <dbReference type="Google" id="ProtNLM"/>
    </source>
</evidence>
<evidence type="ECO:0000313" key="2">
    <source>
        <dbReference type="EMBL" id="ETE61476.1"/>
    </source>
</evidence>
<protein>
    <recommendedName>
        <fullName evidence="4">Octapeptide-repeat protein T2</fullName>
    </recommendedName>
</protein>
<reference evidence="2 3" key="1">
    <citation type="journal article" date="2013" name="Proc. Natl. Acad. Sci. U.S.A.">
        <title>The king cobra genome reveals dynamic gene evolution and adaptation in the snake venom system.</title>
        <authorList>
            <person name="Vonk F.J."/>
            <person name="Casewell N.R."/>
            <person name="Henkel C.V."/>
            <person name="Heimberg A.M."/>
            <person name="Jansen H.J."/>
            <person name="McCleary R.J."/>
            <person name="Kerkkamp H.M."/>
            <person name="Vos R.A."/>
            <person name="Guerreiro I."/>
            <person name="Calvete J.J."/>
            <person name="Wuster W."/>
            <person name="Woods A.E."/>
            <person name="Logan J.M."/>
            <person name="Harrison R.A."/>
            <person name="Castoe T.A."/>
            <person name="de Koning A.P."/>
            <person name="Pollock D.D."/>
            <person name="Yandell M."/>
            <person name="Calderon D."/>
            <person name="Renjifo C."/>
            <person name="Currier R.B."/>
            <person name="Salgado D."/>
            <person name="Pla D."/>
            <person name="Sanz L."/>
            <person name="Hyder A.S."/>
            <person name="Ribeiro J.M."/>
            <person name="Arntzen J.W."/>
            <person name="van den Thillart G.E."/>
            <person name="Boetzer M."/>
            <person name="Pirovano W."/>
            <person name="Dirks R.P."/>
            <person name="Spaink H.P."/>
            <person name="Duboule D."/>
            <person name="McGlinn E."/>
            <person name="Kini R.M."/>
            <person name="Richardson M.K."/>
        </authorList>
    </citation>
    <scope>NUCLEOTIDE SEQUENCE</scope>
    <source>
        <tissue evidence="2">Blood</tissue>
    </source>
</reference>
<feature type="region of interest" description="Disordered" evidence="1">
    <location>
        <begin position="133"/>
        <end position="356"/>
    </location>
</feature>
<feature type="compositionally biased region" description="Basic and acidic residues" evidence="1">
    <location>
        <begin position="10"/>
        <end position="20"/>
    </location>
</feature>
<evidence type="ECO:0000313" key="3">
    <source>
        <dbReference type="Proteomes" id="UP000018936"/>
    </source>
</evidence>
<comment type="caution">
    <text evidence="2">The sequence shown here is derived from an EMBL/GenBank/DDBJ whole genome shotgun (WGS) entry which is preliminary data.</text>
</comment>
<feature type="region of interest" description="Disordered" evidence="1">
    <location>
        <begin position="1"/>
        <end position="43"/>
    </location>
</feature>
<name>V8NHP8_OPHHA</name>
<proteinExistence type="predicted"/>
<dbReference type="Proteomes" id="UP000018936">
    <property type="component" value="Unassembled WGS sequence"/>
</dbReference>
<sequence length="501" mass="54144">PGEAVFTLPEAREKPPESGEGKNNPPPPWCRRPTRPRPSWPCPPSHRAVNPLLKFFEVHPYPLGAPEDLREDGNGKKRVGAAELIVWTLKEENGEGKKLEKVKGKRKLGSHGKIKAIRKWLFFFLAMSRVKARGKGGSEKKKREGGGGQGKGATFQLSKSPQLDAAGKFKKIKSNKTPQLGSTEALSFPSFQDLPKMHNSELEGIGREGGREEGKRGEREREKERKGGRKRGREGVREGGKGEGKGKQGGSKEGRGKGRKGGKGGKGGRETGRKQGGEGKEGGKEGKRGGKEAGKGEREGGRQGGNKEGKGRREGPGSAVGWKGGTSLNPQIRNEWNGGSFRHTSGPQETSQPKAMGKQWVLVKTAPPSTHWLHPVMDLWLIGKQTQPDQTWQDVREVEVELSPQNQEALSSILGRGRNFSLSGHTGNISAKYNSVLATGKASGQITWQASDLPSRGGAVASQSGDCEFDPSKRSASSIQLPRLHTRLISAETPQDYLASV</sequence>
<feature type="compositionally biased region" description="Pro residues" evidence="1">
    <location>
        <begin position="24"/>
        <end position="43"/>
    </location>
</feature>
<evidence type="ECO:0000256" key="1">
    <source>
        <dbReference type="SAM" id="MobiDB-lite"/>
    </source>
</evidence>
<feature type="non-terminal residue" evidence="2">
    <location>
        <position position="1"/>
    </location>
</feature>
<keyword evidence="3" id="KW-1185">Reference proteome</keyword>
<accession>V8NHP8</accession>
<feature type="compositionally biased region" description="Basic and acidic residues" evidence="1">
    <location>
        <begin position="136"/>
        <end position="145"/>
    </location>
</feature>